<dbReference type="PANTHER" id="PTHR47331:SF5">
    <property type="entry name" value="RIBONUCLEASE H"/>
    <property type="match status" value="1"/>
</dbReference>
<evidence type="ECO:0000313" key="4">
    <source>
        <dbReference type="Proteomes" id="UP001249851"/>
    </source>
</evidence>
<protein>
    <recommendedName>
        <fullName evidence="2">BAH domain-containing protein</fullName>
    </recommendedName>
</protein>
<organism evidence="3 4">
    <name type="scientific">Acropora cervicornis</name>
    <name type="common">Staghorn coral</name>
    <dbReference type="NCBI Taxonomy" id="6130"/>
    <lineage>
        <taxon>Eukaryota</taxon>
        <taxon>Metazoa</taxon>
        <taxon>Cnidaria</taxon>
        <taxon>Anthozoa</taxon>
        <taxon>Hexacorallia</taxon>
        <taxon>Scleractinia</taxon>
        <taxon>Astrocoeniina</taxon>
        <taxon>Acroporidae</taxon>
        <taxon>Acropora</taxon>
    </lineage>
</organism>
<dbReference type="InterPro" id="IPR040676">
    <property type="entry name" value="DUF5641"/>
</dbReference>
<evidence type="ECO:0000313" key="3">
    <source>
        <dbReference type="EMBL" id="KAK2557545.1"/>
    </source>
</evidence>
<comment type="caution">
    <text evidence="3">The sequence shown here is derived from an EMBL/GenBank/DDBJ whole genome shotgun (WGS) entry which is preliminary data.</text>
</comment>
<keyword evidence="4" id="KW-1185">Reference proteome</keyword>
<reference evidence="3" key="2">
    <citation type="journal article" date="2023" name="Science">
        <title>Genomic signatures of disease resistance in endangered staghorn corals.</title>
        <authorList>
            <person name="Vollmer S.V."/>
            <person name="Selwyn J.D."/>
            <person name="Despard B.A."/>
            <person name="Roesel C.L."/>
        </authorList>
    </citation>
    <scope>NUCLEOTIDE SEQUENCE</scope>
    <source>
        <strain evidence="3">K2</strain>
    </source>
</reference>
<dbReference type="Pfam" id="PF18701">
    <property type="entry name" value="DUF5641"/>
    <property type="match status" value="1"/>
</dbReference>
<evidence type="ECO:0000259" key="2">
    <source>
        <dbReference type="PROSITE" id="PS51038"/>
    </source>
</evidence>
<proteinExistence type="predicted"/>
<dbReference type="PROSITE" id="PS51038">
    <property type="entry name" value="BAH"/>
    <property type="match status" value="1"/>
</dbReference>
<dbReference type="EMBL" id="JARQWQ010000049">
    <property type="protein sequence ID" value="KAK2557545.1"/>
    <property type="molecule type" value="Genomic_DNA"/>
</dbReference>
<dbReference type="InterPro" id="IPR001025">
    <property type="entry name" value="BAH_dom"/>
</dbReference>
<feature type="region of interest" description="Disordered" evidence="1">
    <location>
        <begin position="38"/>
        <end position="74"/>
    </location>
</feature>
<feature type="domain" description="BAH" evidence="2">
    <location>
        <begin position="93"/>
        <end position="156"/>
    </location>
</feature>
<dbReference type="Proteomes" id="UP001249851">
    <property type="component" value="Unassembled WGS sequence"/>
</dbReference>
<reference evidence="3" key="1">
    <citation type="journal article" date="2023" name="G3 (Bethesda)">
        <title>Whole genome assembly and annotation of the endangered Caribbean coral Acropora cervicornis.</title>
        <authorList>
            <person name="Selwyn J.D."/>
            <person name="Vollmer S.V."/>
        </authorList>
    </citation>
    <scope>NUCLEOTIDE SEQUENCE</scope>
    <source>
        <strain evidence="3">K2</strain>
    </source>
</reference>
<dbReference type="AlphaFoldDB" id="A0AAD9QB05"/>
<accession>A0AAD9QB05</accession>
<name>A0AAD9QB05_ACRCE</name>
<dbReference type="PANTHER" id="PTHR47331">
    <property type="entry name" value="PHD-TYPE DOMAIN-CONTAINING PROTEIN"/>
    <property type="match status" value="1"/>
</dbReference>
<dbReference type="GO" id="GO:0003682">
    <property type="term" value="F:chromatin binding"/>
    <property type="evidence" value="ECO:0007669"/>
    <property type="project" value="InterPro"/>
</dbReference>
<sequence length="156" mass="17920">MVKRIEFLAETTPVLVTQVSPEDPDVREDEVPRKERIGSFLEERTKKASHAVKGRYGDSQGPSKGRAATDQTRSKKAYLQSLQVRQKWTTLQTNLKEGDIVILKDDSPPINLWKLARVAVTYPDEDGYVRWLTSPEVPRVRERRPLFPISKDPFMD</sequence>
<gene>
    <name evidence="3" type="ORF">P5673_020300</name>
</gene>
<evidence type="ECO:0000256" key="1">
    <source>
        <dbReference type="SAM" id="MobiDB-lite"/>
    </source>
</evidence>